<keyword evidence="1" id="KW-1133">Transmembrane helix</keyword>
<keyword evidence="3" id="KW-1185">Reference proteome</keyword>
<evidence type="ECO:0000313" key="3">
    <source>
        <dbReference type="Proteomes" id="UP000297693"/>
    </source>
</evidence>
<comment type="caution">
    <text evidence="2">The sequence shown here is derived from an EMBL/GenBank/DDBJ whole genome shotgun (WGS) entry which is preliminary data.</text>
</comment>
<keyword evidence="1" id="KW-0472">Membrane</keyword>
<sequence>MFKCAQCGNETFYKESETISRCNACFSKIDFANSVAPSQIHSDPLRTNGNAPSSKKNRLKYAVFFSIILAYFFISQYAFDFFSNSMKQADTTKLTIEPEKEILPEEEVSKDLPESDFQLESLTPLPDVIGNVYFVGYIQNIGSVPAEKPRVDIQFYDKKGKLLTSTFGYAAKNIIEPNEKSMIQILLKEAPKFDKMETKITATKLYYERKNPRIEILRSDIVNQSSGLVLTGRLKNLEDYDVQYVEISLILRDKKSRILHYSSHFLHGKTLGPSEEADFTMELYITDPGQTSHEIQTQALKKD</sequence>
<evidence type="ECO:0000256" key="1">
    <source>
        <dbReference type="SAM" id="Phobius"/>
    </source>
</evidence>
<dbReference type="Proteomes" id="UP000297693">
    <property type="component" value="Unassembled WGS sequence"/>
</dbReference>
<name>A0A4R9JXV0_9LEPT</name>
<dbReference type="AlphaFoldDB" id="A0A4R9JXV0"/>
<proteinExistence type="predicted"/>
<keyword evidence="1" id="KW-0812">Transmembrane</keyword>
<feature type="transmembrane region" description="Helical" evidence="1">
    <location>
        <begin position="61"/>
        <end position="79"/>
    </location>
</feature>
<dbReference type="EMBL" id="RQGD01000034">
    <property type="protein sequence ID" value="TGL58030.1"/>
    <property type="molecule type" value="Genomic_DNA"/>
</dbReference>
<accession>A0A4R9JXV0</accession>
<evidence type="ECO:0008006" key="4">
    <source>
        <dbReference type="Google" id="ProtNLM"/>
    </source>
</evidence>
<reference evidence="2" key="1">
    <citation type="journal article" date="2019" name="PLoS Negl. Trop. Dis.">
        <title>Revisiting the worldwide diversity of Leptospira species in the environment.</title>
        <authorList>
            <person name="Vincent A.T."/>
            <person name="Schiettekatte O."/>
            <person name="Bourhy P."/>
            <person name="Veyrier F.J."/>
            <person name="Picardeau M."/>
        </authorList>
    </citation>
    <scope>NUCLEOTIDE SEQUENCE [LARGE SCALE GENOMIC DNA]</scope>
    <source>
        <strain evidence="2">201702476</strain>
    </source>
</reference>
<organism evidence="2 3">
    <name type="scientific">Leptospira ognonensis</name>
    <dbReference type="NCBI Taxonomy" id="2484945"/>
    <lineage>
        <taxon>Bacteria</taxon>
        <taxon>Pseudomonadati</taxon>
        <taxon>Spirochaetota</taxon>
        <taxon>Spirochaetia</taxon>
        <taxon>Leptospirales</taxon>
        <taxon>Leptospiraceae</taxon>
        <taxon>Leptospira</taxon>
    </lineage>
</organism>
<evidence type="ECO:0000313" key="2">
    <source>
        <dbReference type="EMBL" id="TGL58030.1"/>
    </source>
</evidence>
<gene>
    <name evidence="2" type="ORF">EHQ58_11580</name>
</gene>
<protein>
    <recommendedName>
        <fullName evidence="4">DUF3426 domain-containing protein</fullName>
    </recommendedName>
</protein>